<evidence type="ECO:0000256" key="4">
    <source>
        <dbReference type="ARBA" id="ARBA00023163"/>
    </source>
</evidence>
<dbReference type="Proteomes" id="UP001497457">
    <property type="component" value="Chromosome 18b"/>
</dbReference>
<evidence type="ECO:0000256" key="3">
    <source>
        <dbReference type="ARBA" id="ARBA00023125"/>
    </source>
</evidence>
<evidence type="ECO:0000313" key="7">
    <source>
        <dbReference type="EMBL" id="CAL4953086.1"/>
    </source>
</evidence>
<keyword evidence="4" id="KW-0804">Transcription</keyword>
<name>A0ABC8Z1A4_9POAL</name>
<comment type="subcellular location">
    <subcellularLocation>
        <location evidence="1">Nucleus</location>
    </subcellularLocation>
</comment>
<dbReference type="InterPro" id="IPR036879">
    <property type="entry name" value="TF_MADSbox_sf"/>
</dbReference>
<dbReference type="CDD" id="cd00120">
    <property type="entry name" value="MADS"/>
    <property type="match status" value="1"/>
</dbReference>
<evidence type="ECO:0000313" key="8">
    <source>
        <dbReference type="Proteomes" id="UP001497457"/>
    </source>
</evidence>
<protein>
    <recommendedName>
        <fullName evidence="6">MADS-box domain-containing protein</fullName>
    </recommendedName>
</protein>
<evidence type="ECO:0000259" key="6">
    <source>
        <dbReference type="PROSITE" id="PS50066"/>
    </source>
</evidence>
<evidence type="ECO:0000256" key="1">
    <source>
        <dbReference type="ARBA" id="ARBA00004123"/>
    </source>
</evidence>
<dbReference type="InterPro" id="IPR002100">
    <property type="entry name" value="TF_MADSbox"/>
</dbReference>
<evidence type="ECO:0000256" key="5">
    <source>
        <dbReference type="ARBA" id="ARBA00023242"/>
    </source>
</evidence>
<dbReference type="Gene3D" id="3.40.1810.10">
    <property type="entry name" value="Transcription factor, MADS-box"/>
    <property type="match status" value="1"/>
</dbReference>
<keyword evidence="2" id="KW-0805">Transcription regulation</keyword>
<dbReference type="Pfam" id="PF00319">
    <property type="entry name" value="SRF-TF"/>
    <property type="match status" value="1"/>
</dbReference>
<organism evidence="7 8">
    <name type="scientific">Urochloa decumbens</name>
    <dbReference type="NCBI Taxonomy" id="240449"/>
    <lineage>
        <taxon>Eukaryota</taxon>
        <taxon>Viridiplantae</taxon>
        <taxon>Streptophyta</taxon>
        <taxon>Embryophyta</taxon>
        <taxon>Tracheophyta</taxon>
        <taxon>Spermatophyta</taxon>
        <taxon>Magnoliopsida</taxon>
        <taxon>Liliopsida</taxon>
        <taxon>Poales</taxon>
        <taxon>Poaceae</taxon>
        <taxon>PACMAD clade</taxon>
        <taxon>Panicoideae</taxon>
        <taxon>Panicodae</taxon>
        <taxon>Paniceae</taxon>
        <taxon>Melinidinae</taxon>
        <taxon>Urochloa</taxon>
    </lineage>
</organism>
<dbReference type="SUPFAM" id="SSF55455">
    <property type="entry name" value="SRF-like"/>
    <property type="match status" value="1"/>
</dbReference>
<feature type="domain" description="MADS-box" evidence="6">
    <location>
        <begin position="1"/>
        <end position="52"/>
    </location>
</feature>
<gene>
    <name evidence="7" type="ORF">URODEC1_LOCUS39928</name>
</gene>
<keyword evidence="5" id="KW-0539">Nucleus</keyword>
<dbReference type="AlphaFoldDB" id="A0ABC8Z1A4"/>
<dbReference type="SMART" id="SM00432">
    <property type="entry name" value="MADS"/>
    <property type="match status" value="1"/>
</dbReference>
<accession>A0ABC8Z1A4</accession>
<dbReference type="InterPro" id="IPR050142">
    <property type="entry name" value="MADS-box/MEF2_TF"/>
</dbReference>
<dbReference type="PROSITE" id="PS50066">
    <property type="entry name" value="MADS_BOX_2"/>
    <property type="match status" value="1"/>
</dbReference>
<dbReference type="GO" id="GO:0005634">
    <property type="term" value="C:nucleus"/>
    <property type="evidence" value="ECO:0007669"/>
    <property type="project" value="UniProtKB-SubCell"/>
</dbReference>
<reference evidence="8" key="1">
    <citation type="submission" date="2024-06" db="EMBL/GenBank/DDBJ databases">
        <authorList>
            <person name="Ryan C."/>
        </authorList>
    </citation>
    <scope>NUCLEOTIDE SEQUENCE [LARGE SCALE GENOMIC DNA]</scope>
</reference>
<sequence>MPRCKIQMKLIDKEAARRRTFNGRKEGLGKKARELSILCDVDVALVCAAGPGGGGGAPEVREFGGAGVIDRYRRLPADKRAKHTHLGYLNAKLAKEKDTLATERHEGPKALAPPGKAALEGADLEEMLASIDAALLATEQRRRELGVAGGGQAAVVPLEQGVPLAGGDAFDDMEAWLDELTWQGAEPLPINATMAVQPASGGVFQHINGVEPRPINASVAPPASGVPYTNGGSGMDDMGGIGNQFLQQMAGNGGENDHGQLAWGAYQLQNAVSCPDYGLQYTDSSGSSSDMNGYYSQMPVTSNANAYDGCWYDQAMLGADESSCDAVVPAEYYLDPSLDITGNPAYMPPKHFGMGTDCFTGVSSPIGLDDGSFMDASGQGYGTQCLADYFQCPDASQQFGDEPLHYLSDVAQGISYYDNLEAGSCGNGRSELFDHSHSSSGGSVQFGSELSQPGVLEDQDSGVHKFWLMEQAAGFY</sequence>
<dbReference type="PRINTS" id="PR00404">
    <property type="entry name" value="MADSDOMAIN"/>
</dbReference>
<reference evidence="7 8" key="2">
    <citation type="submission" date="2024-10" db="EMBL/GenBank/DDBJ databases">
        <authorList>
            <person name="Ryan C."/>
        </authorList>
    </citation>
    <scope>NUCLEOTIDE SEQUENCE [LARGE SCALE GENOMIC DNA]</scope>
</reference>
<dbReference type="PANTHER" id="PTHR48019">
    <property type="entry name" value="SERUM RESPONSE FACTOR HOMOLOG"/>
    <property type="match status" value="1"/>
</dbReference>
<evidence type="ECO:0000256" key="2">
    <source>
        <dbReference type="ARBA" id="ARBA00023015"/>
    </source>
</evidence>
<dbReference type="GO" id="GO:0003677">
    <property type="term" value="F:DNA binding"/>
    <property type="evidence" value="ECO:0007669"/>
    <property type="project" value="UniProtKB-KW"/>
</dbReference>
<keyword evidence="8" id="KW-1185">Reference proteome</keyword>
<keyword evidence="3" id="KW-0238">DNA-binding</keyword>
<proteinExistence type="predicted"/>
<dbReference type="EMBL" id="OZ075128">
    <property type="protein sequence ID" value="CAL4953086.1"/>
    <property type="molecule type" value="Genomic_DNA"/>
</dbReference>